<dbReference type="InterPro" id="IPR019675">
    <property type="entry name" value="DUF2550"/>
</dbReference>
<dbReference type="AlphaFoldDB" id="A0A0F6TB95"/>
<accession>A0A0F6TB95</accession>
<evidence type="ECO:0000256" key="1">
    <source>
        <dbReference type="SAM" id="Phobius"/>
    </source>
</evidence>
<dbReference type="HOGENOM" id="CLU_122300_0_0_11"/>
<name>A0A0F6TB95_9CORY</name>
<evidence type="ECO:0000313" key="2">
    <source>
        <dbReference type="EMBL" id="AKE38974.1"/>
    </source>
</evidence>
<gene>
    <name evidence="2" type="ORF">UL81_05010</name>
</gene>
<keyword evidence="1" id="KW-1133">Transmembrane helix</keyword>
<protein>
    <recommendedName>
        <fullName evidence="4">DUF2550 family protein</fullName>
    </recommendedName>
</protein>
<dbReference type="RefSeq" id="WP_035105626.1">
    <property type="nucleotide sequence ID" value="NZ_CP011311.1"/>
</dbReference>
<dbReference type="Pfam" id="PF10739">
    <property type="entry name" value="DUF2550"/>
    <property type="match status" value="1"/>
</dbReference>
<feature type="transmembrane region" description="Helical" evidence="1">
    <location>
        <begin position="6"/>
        <end position="27"/>
    </location>
</feature>
<proteinExistence type="predicted"/>
<keyword evidence="1" id="KW-0472">Membrane</keyword>
<dbReference type="KEGG" id="ccj:UL81_05010"/>
<keyword evidence="3" id="KW-1185">Reference proteome</keyword>
<dbReference type="EMBL" id="CP011311">
    <property type="protein sequence ID" value="AKE38974.1"/>
    <property type="molecule type" value="Genomic_DNA"/>
</dbReference>
<reference evidence="2 3" key="1">
    <citation type="journal article" date="2015" name="Genome Announc.">
        <title>Complete Genome Sequence of Corynebacterium camporealensis DSM 44610, Isolated from the Milk of a Manchega Sheep with Subclinical Mastitis.</title>
        <authorList>
            <person name="Ruckert C."/>
            <person name="Albersmeier A."/>
            <person name="Winkler A."/>
            <person name="Tauch A."/>
        </authorList>
    </citation>
    <scope>NUCLEOTIDE SEQUENCE [LARGE SCALE GENOMIC DNA]</scope>
    <source>
        <strain evidence="2 3">DSM 44610</strain>
    </source>
</reference>
<keyword evidence="1" id="KW-0812">Transmembrane</keyword>
<sequence length="157" mass="18193">MSIWSILGWLLAGFVLICVCLAALRFFTLRSRGTTVLLRPMPAKDSHSWRHGILRYKGETAQYFMLRSVWPTCDLKFPRFDIEILGTRQIDDVEATFMSEASDVVHFRTGDKEYEIASDQHGMMAFCAWIEAAPSRRQEKVDFKRLQQRATRTSKPE</sequence>
<evidence type="ECO:0008006" key="4">
    <source>
        <dbReference type="Google" id="ProtNLM"/>
    </source>
</evidence>
<dbReference type="Proteomes" id="UP000033566">
    <property type="component" value="Chromosome"/>
</dbReference>
<dbReference type="PATRIC" id="fig|161896.4.peg.985"/>
<organism evidence="2 3">
    <name type="scientific">Corynebacterium camporealensis</name>
    <dbReference type="NCBI Taxonomy" id="161896"/>
    <lineage>
        <taxon>Bacteria</taxon>
        <taxon>Bacillati</taxon>
        <taxon>Actinomycetota</taxon>
        <taxon>Actinomycetes</taxon>
        <taxon>Mycobacteriales</taxon>
        <taxon>Corynebacteriaceae</taxon>
        <taxon>Corynebacterium</taxon>
    </lineage>
</organism>
<evidence type="ECO:0000313" key="3">
    <source>
        <dbReference type="Proteomes" id="UP000033566"/>
    </source>
</evidence>